<name>A0A7X2P892_9FIRM</name>
<evidence type="ECO:0000313" key="4">
    <source>
        <dbReference type="Proteomes" id="UP000466864"/>
    </source>
</evidence>
<proteinExistence type="inferred from homology"/>
<dbReference type="EMBL" id="VUMV01000004">
    <property type="protein sequence ID" value="MST82054.1"/>
    <property type="molecule type" value="Genomic_DNA"/>
</dbReference>
<protein>
    <submittedName>
        <fullName evidence="3">Type II toxin-antitoxin system Phd/YefM family antitoxin</fullName>
    </submittedName>
</protein>
<reference evidence="3 4" key="1">
    <citation type="submission" date="2019-08" db="EMBL/GenBank/DDBJ databases">
        <title>In-depth cultivation of the pig gut microbiome towards novel bacterial diversity and tailored functional studies.</title>
        <authorList>
            <person name="Wylensek D."/>
            <person name="Hitch T.C.A."/>
            <person name="Clavel T."/>
        </authorList>
    </citation>
    <scope>NUCLEOTIDE SEQUENCE [LARGE SCALE GENOMIC DNA]</scope>
    <source>
        <strain evidence="3 4">Oil+RF-744-WCA-WT-13</strain>
    </source>
</reference>
<evidence type="ECO:0000256" key="1">
    <source>
        <dbReference type="ARBA" id="ARBA00009981"/>
    </source>
</evidence>
<accession>A0A7X2P892</accession>
<organism evidence="3 4">
    <name type="scientific">Bilifractor porci</name>
    <dbReference type="NCBI Taxonomy" id="2606636"/>
    <lineage>
        <taxon>Bacteria</taxon>
        <taxon>Bacillati</taxon>
        <taxon>Bacillota</taxon>
        <taxon>Clostridia</taxon>
        <taxon>Lachnospirales</taxon>
        <taxon>Lachnospiraceae</taxon>
        <taxon>Bilifractor</taxon>
    </lineage>
</organism>
<dbReference type="Proteomes" id="UP000466864">
    <property type="component" value="Unassembled WGS sequence"/>
</dbReference>
<dbReference type="SUPFAM" id="SSF143120">
    <property type="entry name" value="YefM-like"/>
    <property type="match status" value="1"/>
</dbReference>
<evidence type="ECO:0000313" key="3">
    <source>
        <dbReference type="EMBL" id="MST82054.1"/>
    </source>
</evidence>
<dbReference type="InterPro" id="IPR036165">
    <property type="entry name" value="YefM-like_sf"/>
</dbReference>
<keyword evidence="4" id="KW-1185">Reference proteome</keyword>
<sequence length="86" mass="9918">MPQIIPIKDLKDTAKVSEMCHKSSDPIFVTKNGYGDMVLMSMEAFEEMHHREQLYRELEISENDIRGGKTRSAREALSDVRENYGL</sequence>
<comment type="caution">
    <text evidence="3">The sequence shown here is derived from an EMBL/GenBank/DDBJ whole genome shotgun (WGS) entry which is preliminary data.</text>
</comment>
<feature type="region of interest" description="Disordered" evidence="2">
    <location>
        <begin position="66"/>
        <end position="86"/>
    </location>
</feature>
<evidence type="ECO:0000256" key="2">
    <source>
        <dbReference type="SAM" id="MobiDB-lite"/>
    </source>
</evidence>
<dbReference type="AlphaFoldDB" id="A0A7X2P892"/>
<dbReference type="RefSeq" id="WP_154457965.1">
    <property type="nucleotide sequence ID" value="NZ_VUMV01000004.1"/>
</dbReference>
<gene>
    <name evidence="3" type="ORF">FYJ60_06980</name>
</gene>
<comment type="similarity">
    <text evidence="1">Belongs to the phD/YefM antitoxin family.</text>
</comment>